<organism evidence="1 2">
    <name type="scientific">Tothia fuscella</name>
    <dbReference type="NCBI Taxonomy" id="1048955"/>
    <lineage>
        <taxon>Eukaryota</taxon>
        <taxon>Fungi</taxon>
        <taxon>Dikarya</taxon>
        <taxon>Ascomycota</taxon>
        <taxon>Pezizomycotina</taxon>
        <taxon>Dothideomycetes</taxon>
        <taxon>Pleosporomycetidae</taxon>
        <taxon>Venturiales</taxon>
        <taxon>Cylindrosympodiaceae</taxon>
        <taxon>Tothia</taxon>
    </lineage>
</organism>
<evidence type="ECO:0000313" key="1">
    <source>
        <dbReference type="EMBL" id="KAF2433031.1"/>
    </source>
</evidence>
<accession>A0A9P4NXP8</accession>
<evidence type="ECO:0000313" key="2">
    <source>
        <dbReference type="Proteomes" id="UP000800235"/>
    </source>
</evidence>
<protein>
    <submittedName>
        <fullName evidence="1">Cat eye syndrome critical region protein 5</fullName>
    </submittedName>
</protein>
<sequence length="413" mass="46518">MATSSRAFGALRLLENSAHRTIACIPHFRSLISPINRRSLLQSTKPSPPTSSIPDFAFAFDIDGVLLRSHDPIPRAREALSLLQSECIPFILLTNGGGKPESERVAELEDKLKIPLDISMFIQSHTPFADLEEYKGKTILVLGGDEDRCRFVAEQYGFKSVVVPGDIFVQHSEIWPFSEHLLNHYKAFARPLPRPINAASPQDSLRIDAIFVYNDPRDWGLDATLVLDLLLSQKGILGTTSAMNGKTNLPNKGYQQDGQPKLYFSNPDLWWAAKYHLPRLGQGGFREALEGLWRAVTGGKGDVALGKEIIGKPYYKTYEYAEKRLISHRNYLFKGRDEMENVPLKRVYMVGDNPESDIRGGNSFKSPLRTDWNSILVRTGVHREGEPAWKPKVIVDDVHDAVQWALQQSKWPK</sequence>
<dbReference type="SUPFAM" id="SSF56784">
    <property type="entry name" value="HAD-like"/>
    <property type="match status" value="1"/>
</dbReference>
<dbReference type="InterPro" id="IPR050324">
    <property type="entry name" value="CDP-alcohol_PTase-I"/>
</dbReference>
<proteinExistence type="predicted"/>
<dbReference type="GO" id="GO:0005739">
    <property type="term" value="C:mitochondrion"/>
    <property type="evidence" value="ECO:0007669"/>
    <property type="project" value="TreeGrafter"/>
</dbReference>
<gene>
    <name evidence="1" type="ORF">EJ08DRAFT_608391</name>
</gene>
<reference evidence="1" key="1">
    <citation type="journal article" date="2020" name="Stud. Mycol.">
        <title>101 Dothideomycetes genomes: a test case for predicting lifestyles and emergence of pathogens.</title>
        <authorList>
            <person name="Haridas S."/>
            <person name="Albert R."/>
            <person name="Binder M."/>
            <person name="Bloem J."/>
            <person name="Labutti K."/>
            <person name="Salamov A."/>
            <person name="Andreopoulos B."/>
            <person name="Baker S."/>
            <person name="Barry K."/>
            <person name="Bills G."/>
            <person name="Bluhm B."/>
            <person name="Cannon C."/>
            <person name="Castanera R."/>
            <person name="Culley D."/>
            <person name="Daum C."/>
            <person name="Ezra D."/>
            <person name="Gonzalez J."/>
            <person name="Henrissat B."/>
            <person name="Kuo A."/>
            <person name="Liang C."/>
            <person name="Lipzen A."/>
            <person name="Lutzoni F."/>
            <person name="Magnuson J."/>
            <person name="Mondo S."/>
            <person name="Nolan M."/>
            <person name="Ohm R."/>
            <person name="Pangilinan J."/>
            <person name="Park H.-J."/>
            <person name="Ramirez L."/>
            <person name="Alfaro M."/>
            <person name="Sun H."/>
            <person name="Tritt A."/>
            <person name="Yoshinaga Y."/>
            <person name="Zwiers L.-H."/>
            <person name="Turgeon B."/>
            <person name="Goodwin S."/>
            <person name="Spatafora J."/>
            <person name="Crous P."/>
            <person name="Grigoriev I."/>
        </authorList>
    </citation>
    <scope>NUCLEOTIDE SEQUENCE</scope>
    <source>
        <strain evidence="1">CBS 130266</strain>
    </source>
</reference>
<keyword evidence="2" id="KW-1185">Reference proteome</keyword>
<dbReference type="Proteomes" id="UP000800235">
    <property type="component" value="Unassembled WGS sequence"/>
</dbReference>
<dbReference type="EMBL" id="MU007023">
    <property type="protein sequence ID" value="KAF2433031.1"/>
    <property type="molecule type" value="Genomic_DNA"/>
</dbReference>
<dbReference type="GO" id="GO:0046474">
    <property type="term" value="P:glycerophospholipid biosynthetic process"/>
    <property type="evidence" value="ECO:0007669"/>
    <property type="project" value="TreeGrafter"/>
</dbReference>
<dbReference type="InterPro" id="IPR023214">
    <property type="entry name" value="HAD_sf"/>
</dbReference>
<dbReference type="Gene3D" id="3.40.50.1000">
    <property type="entry name" value="HAD superfamily/HAD-like"/>
    <property type="match status" value="2"/>
</dbReference>
<dbReference type="Pfam" id="PF13242">
    <property type="entry name" value="Hydrolase_like"/>
    <property type="match status" value="1"/>
</dbReference>
<dbReference type="OrthoDB" id="270009at2759"/>
<dbReference type="AlphaFoldDB" id="A0A9P4NXP8"/>
<dbReference type="PANTHER" id="PTHR14269:SF57">
    <property type="entry name" value="SUPERFAMILY HYDROLASE, PUTATIVE (AFU_ORTHOLOGUE AFUA_2G02580)-RELATED"/>
    <property type="match status" value="1"/>
</dbReference>
<dbReference type="Pfam" id="PF13344">
    <property type="entry name" value="Hydrolase_6"/>
    <property type="match status" value="1"/>
</dbReference>
<dbReference type="InterPro" id="IPR006353">
    <property type="entry name" value="HAD-SF_hydro_IIA_CECR5"/>
</dbReference>
<dbReference type="FunFam" id="3.40.50.1000:FF:000069">
    <property type="entry name" value="HAD-superfamily subfamily IIA hydrolase"/>
    <property type="match status" value="1"/>
</dbReference>
<dbReference type="InterPro" id="IPR006357">
    <property type="entry name" value="HAD-SF_hydro_IIA"/>
</dbReference>
<name>A0A9P4NXP8_9PEZI</name>
<dbReference type="NCBIfam" id="TIGR01456">
    <property type="entry name" value="CECR5"/>
    <property type="match status" value="1"/>
</dbReference>
<dbReference type="InterPro" id="IPR036412">
    <property type="entry name" value="HAD-like_sf"/>
</dbReference>
<comment type="caution">
    <text evidence="1">The sequence shown here is derived from an EMBL/GenBank/DDBJ whole genome shotgun (WGS) entry which is preliminary data.</text>
</comment>
<dbReference type="PANTHER" id="PTHR14269">
    <property type="entry name" value="CDP-DIACYLGLYCEROL--GLYCEROL-3-PHOSPHATE 3-PHOSPHATIDYLTRANSFERASE-RELATED"/>
    <property type="match status" value="1"/>
</dbReference>
<dbReference type="NCBIfam" id="TIGR01460">
    <property type="entry name" value="HAD-SF-IIA"/>
    <property type="match status" value="1"/>
</dbReference>